<feature type="compositionally biased region" description="Polar residues" evidence="1">
    <location>
        <begin position="62"/>
        <end position="75"/>
    </location>
</feature>
<feature type="region of interest" description="Disordered" evidence="1">
    <location>
        <begin position="12"/>
        <end position="158"/>
    </location>
</feature>
<evidence type="ECO:0000313" key="3">
    <source>
        <dbReference type="Proteomes" id="UP000030672"/>
    </source>
</evidence>
<reference evidence="2 3" key="1">
    <citation type="journal article" date="2014" name="BMC Genomics">
        <title>Genome sequencing of four Aureobasidium pullulans varieties: biotechnological potential, stress tolerance, and description of new species.</title>
        <authorList>
            <person name="Gostin Ar C."/>
            <person name="Ohm R.A."/>
            <person name="Kogej T."/>
            <person name="Sonjak S."/>
            <person name="Turk M."/>
            <person name="Zajc J."/>
            <person name="Zalar P."/>
            <person name="Grube M."/>
            <person name="Sun H."/>
            <person name="Han J."/>
            <person name="Sharma A."/>
            <person name="Chiniquy J."/>
            <person name="Ngan C.Y."/>
            <person name="Lipzen A."/>
            <person name="Barry K."/>
            <person name="Grigoriev I.V."/>
            <person name="Gunde-Cimerman N."/>
        </authorList>
    </citation>
    <scope>NUCLEOTIDE SEQUENCE [LARGE SCALE GENOMIC DNA]</scope>
    <source>
        <strain evidence="2 3">CBS 110374</strain>
    </source>
</reference>
<feature type="non-terminal residue" evidence="2">
    <location>
        <position position="202"/>
    </location>
</feature>
<sequence length="202" mass="21581">MFDPASIQRWIEESQLTCDGDPLKPRSLGKAQKRPYPTPEPESSILPKRRRGACRESVSRPEFSNNVGISHNMTASDGELTGPDAEATPRAALPGRPSQSAPSAQRPDFGGAPETLASGSPRSSAASSSSMSLISSGSKRSRRSAPASPSKRAMLRTIPSSIDFRAFRDSDIDKDAPLGFKSLVDQILDFAEGLDTVPAQLK</sequence>
<evidence type="ECO:0000256" key="1">
    <source>
        <dbReference type="SAM" id="MobiDB-lite"/>
    </source>
</evidence>
<dbReference type="RefSeq" id="XP_040874535.1">
    <property type="nucleotide sequence ID" value="XM_041025560.1"/>
</dbReference>
<gene>
    <name evidence="2" type="ORF">M437DRAFT_70742</name>
</gene>
<proteinExistence type="predicted"/>
<dbReference type="HOGENOM" id="CLU_1357479_0_0_1"/>
<dbReference type="AlphaFoldDB" id="A0A074W4K4"/>
<dbReference type="EMBL" id="KL584905">
    <property type="protein sequence ID" value="KEQ57511.1"/>
    <property type="molecule type" value="Genomic_DNA"/>
</dbReference>
<name>A0A074W4K4_AURM1</name>
<keyword evidence="3" id="KW-1185">Reference proteome</keyword>
<dbReference type="GeneID" id="63918933"/>
<feature type="compositionally biased region" description="Low complexity" evidence="1">
    <location>
        <begin position="116"/>
        <end position="152"/>
    </location>
</feature>
<organism evidence="2 3">
    <name type="scientific">Aureobasidium melanogenum (strain CBS 110374)</name>
    <name type="common">Aureobasidium pullulans var. melanogenum</name>
    <dbReference type="NCBI Taxonomy" id="1043003"/>
    <lineage>
        <taxon>Eukaryota</taxon>
        <taxon>Fungi</taxon>
        <taxon>Dikarya</taxon>
        <taxon>Ascomycota</taxon>
        <taxon>Pezizomycotina</taxon>
        <taxon>Dothideomycetes</taxon>
        <taxon>Dothideomycetidae</taxon>
        <taxon>Dothideales</taxon>
        <taxon>Saccotheciaceae</taxon>
        <taxon>Aureobasidium</taxon>
    </lineage>
</organism>
<accession>A0A074W4K4</accession>
<dbReference type="Proteomes" id="UP000030672">
    <property type="component" value="Unassembled WGS sequence"/>
</dbReference>
<protein>
    <submittedName>
        <fullName evidence="2">Uncharacterized protein</fullName>
    </submittedName>
</protein>
<evidence type="ECO:0000313" key="2">
    <source>
        <dbReference type="EMBL" id="KEQ57511.1"/>
    </source>
</evidence>